<reference evidence="2 4" key="2">
    <citation type="submission" date="2018-08" db="EMBL/GenBank/DDBJ databases">
        <title>Recombination of ecologically and evolutionarily significant loci maintains genetic cohesion in the Pseudomonas syringae species complex.</title>
        <authorList>
            <person name="Dillon M."/>
            <person name="Thakur S."/>
            <person name="Almeida R.N.D."/>
            <person name="Weir B.S."/>
            <person name="Guttman D.S."/>
        </authorList>
    </citation>
    <scope>NUCLEOTIDE SEQUENCE [LARGE SCALE GENOMIC DNA]</scope>
    <source>
        <strain evidence="2 4">ICMP 2821</strain>
    </source>
</reference>
<dbReference type="PATRIC" id="fig|86840.3.peg.1681"/>
<protein>
    <submittedName>
        <fullName evidence="1">Uncharacterized protein</fullName>
    </submittedName>
</protein>
<gene>
    <name evidence="1" type="ORF">ALO81_01217</name>
    <name evidence="2" type="ORF">ALQ64_03979</name>
</gene>
<accession>A0A0P9KPZ2</accession>
<name>A0A0P9KPZ2_PSECA</name>
<dbReference type="EMBL" id="RBOW01000107">
    <property type="protein sequence ID" value="RMN40212.1"/>
    <property type="molecule type" value="Genomic_DNA"/>
</dbReference>
<reference evidence="1 3" key="1">
    <citation type="submission" date="2015-09" db="EMBL/GenBank/DDBJ databases">
        <title>Genome announcement of multiple Pseudomonas syringae strains.</title>
        <authorList>
            <person name="Thakur S."/>
            <person name="Wang P.W."/>
            <person name="Gong Y."/>
            <person name="Weir B.S."/>
            <person name="Guttman D.S."/>
        </authorList>
    </citation>
    <scope>NUCLEOTIDE SEQUENCE [LARGE SCALE GENOMIC DNA]</scope>
    <source>
        <strain evidence="1 3">ICMP2823</strain>
    </source>
</reference>
<evidence type="ECO:0000313" key="2">
    <source>
        <dbReference type="EMBL" id="RMN40212.1"/>
    </source>
</evidence>
<dbReference type="EMBL" id="LJPX01000650">
    <property type="protein sequence ID" value="KPW63539.1"/>
    <property type="molecule type" value="Genomic_DNA"/>
</dbReference>
<organism evidence="1 3">
    <name type="scientific">Pseudomonas cannabina</name>
    <dbReference type="NCBI Taxonomy" id="86840"/>
    <lineage>
        <taxon>Bacteria</taxon>
        <taxon>Pseudomonadati</taxon>
        <taxon>Pseudomonadota</taxon>
        <taxon>Gammaproteobacteria</taxon>
        <taxon>Pseudomonadales</taxon>
        <taxon>Pseudomonadaceae</taxon>
        <taxon>Pseudomonas</taxon>
    </lineage>
</organism>
<evidence type="ECO:0000313" key="4">
    <source>
        <dbReference type="Proteomes" id="UP000281372"/>
    </source>
</evidence>
<evidence type="ECO:0000313" key="3">
    <source>
        <dbReference type="Proteomes" id="UP000050564"/>
    </source>
</evidence>
<dbReference type="Proteomes" id="UP000281372">
    <property type="component" value="Unassembled WGS sequence"/>
</dbReference>
<comment type="caution">
    <text evidence="1">The sequence shown here is derived from an EMBL/GenBank/DDBJ whole genome shotgun (WGS) entry which is preliminary data.</text>
</comment>
<dbReference type="AlphaFoldDB" id="A0A0P9KPZ2"/>
<dbReference type="RefSeq" id="WP_164989081.1">
    <property type="nucleotide sequence ID" value="NZ_FNKU01000001.1"/>
</dbReference>
<evidence type="ECO:0000313" key="1">
    <source>
        <dbReference type="EMBL" id="KPW63539.1"/>
    </source>
</evidence>
<proteinExistence type="predicted"/>
<sequence length="55" mass="5844">MSTTSKQRGQQAKPTRAEVKAAWSRLRSAADQGNVQASALLIALTENKPVLGVHA</sequence>
<dbReference type="Proteomes" id="UP000050564">
    <property type="component" value="Unassembled WGS sequence"/>
</dbReference>